<accession>A0ABT0QHI8</accession>
<sequence length="366" mass="41419">MKKIITLFTLIITAPSFSQNIIPLDTVHWNVRAQSFVVEKYKGKEAVYIQGGSIILKDAAFLNGTIEFDVYLKEEQAFPGVEFRTVEANSEMFFLRPHLSGKADANQAAPRVNGVTPFQLNFGPKYSFPYNYKYDDWTHVKVVVNNDKAQVFLDYADTANLSWNLSHKPIVGGVTIRGGRFTGMHVADIKVDKNATTLVNFNPVEREPIEGLVPQWEISDMFEEKLLNSPSSLNELIKNRNWQGKVKVEEGTAANISRIQLLRNGKPGNTVFAKIVINSNKDQLKLFEFGYSDRVVAVLNGNPIYRGTNRWRSRDYRYLGTVGLFDGIYLNLKKGKNELLMAVSEDFGGWLITGKFKNKDGIKIDY</sequence>
<evidence type="ECO:0008006" key="3">
    <source>
        <dbReference type="Google" id="ProtNLM"/>
    </source>
</evidence>
<reference evidence="1" key="1">
    <citation type="submission" date="2022-05" db="EMBL/GenBank/DDBJ databases">
        <authorList>
            <person name="Park J.-S."/>
        </authorList>
    </citation>
    <scope>NUCLEOTIDE SEQUENCE</scope>
    <source>
        <strain evidence="1">2012CJ34-3</strain>
    </source>
</reference>
<gene>
    <name evidence="1" type="ORF">M3P09_15725</name>
</gene>
<name>A0ABT0QHI8_9FLAO</name>
<dbReference type="Gene3D" id="2.60.120.560">
    <property type="entry name" value="Exo-inulinase, domain 1"/>
    <property type="match status" value="1"/>
</dbReference>
<organism evidence="1 2">
    <name type="scientific">Jejuia spongiicola</name>
    <dbReference type="NCBI Taxonomy" id="2942207"/>
    <lineage>
        <taxon>Bacteria</taxon>
        <taxon>Pseudomonadati</taxon>
        <taxon>Bacteroidota</taxon>
        <taxon>Flavobacteriia</taxon>
        <taxon>Flavobacteriales</taxon>
        <taxon>Flavobacteriaceae</taxon>
        <taxon>Jejuia</taxon>
    </lineage>
</organism>
<evidence type="ECO:0000313" key="1">
    <source>
        <dbReference type="EMBL" id="MCL6296462.1"/>
    </source>
</evidence>
<protein>
    <recommendedName>
        <fullName evidence="3">DUF1080 domain-containing protein</fullName>
    </recommendedName>
</protein>
<dbReference type="EMBL" id="JAMFLZ010000009">
    <property type="protein sequence ID" value="MCL6296462.1"/>
    <property type="molecule type" value="Genomic_DNA"/>
</dbReference>
<dbReference type="Proteomes" id="UP001165381">
    <property type="component" value="Unassembled WGS sequence"/>
</dbReference>
<dbReference type="RefSeq" id="WP_249973866.1">
    <property type="nucleotide sequence ID" value="NZ_JAMFLZ010000009.1"/>
</dbReference>
<keyword evidence="2" id="KW-1185">Reference proteome</keyword>
<evidence type="ECO:0000313" key="2">
    <source>
        <dbReference type="Proteomes" id="UP001165381"/>
    </source>
</evidence>
<comment type="caution">
    <text evidence="1">The sequence shown here is derived from an EMBL/GenBank/DDBJ whole genome shotgun (WGS) entry which is preliminary data.</text>
</comment>
<proteinExistence type="predicted"/>